<dbReference type="EC" id="2.1.1.-" evidence="2"/>
<dbReference type="PANTHER" id="PTHR14614">
    <property type="entry name" value="HEPATOCELLULAR CARCINOMA-ASSOCIATED ANTIGEN"/>
    <property type="match status" value="1"/>
</dbReference>
<comment type="subcellular location">
    <subcellularLocation>
        <location evidence="2">Cytoplasm</location>
    </subcellularLocation>
</comment>
<protein>
    <recommendedName>
        <fullName evidence="2">Protein-lysine N-methyltransferase EFM6</fullName>
        <ecNumber evidence="2">2.1.1.-</ecNumber>
    </recommendedName>
    <alternativeName>
        <fullName evidence="2">Elongation factor methyltransferase 6</fullName>
    </alternativeName>
</protein>
<keyword evidence="4" id="KW-1185">Reference proteome</keyword>
<dbReference type="PANTHER" id="PTHR14614:SF152">
    <property type="entry name" value="PROTEIN-LYSINE N-METHYLTRANSFERASE EFM6"/>
    <property type="match status" value="1"/>
</dbReference>
<dbReference type="GO" id="GO:0005829">
    <property type="term" value="C:cytosol"/>
    <property type="evidence" value="ECO:0007669"/>
    <property type="project" value="TreeGrafter"/>
</dbReference>
<feature type="binding site" evidence="2">
    <location>
        <position position="166"/>
    </location>
    <ligand>
        <name>S-adenosyl-L-methionine</name>
        <dbReference type="ChEBI" id="CHEBI:59789"/>
    </ligand>
</feature>
<dbReference type="STRING" id="1230905.A0A1G4JK46"/>
<feature type="binding site" evidence="2">
    <location>
        <position position="143"/>
    </location>
    <ligand>
        <name>S-adenosyl-L-methionine</name>
        <dbReference type="ChEBI" id="CHEBI:59789"/>
    </ligand>
</feature>
<dbReference type="SUPFAM" id="SSF53335">
    <property type="entry name" value="S-adenosyl-L-methionine-dependent methyltransferases"/>
    <property type="match status" value="1"/>
</dbReference>
<proteinExistence type="inferred from homology"/>
<evidence type="ECO:0000256" key="1">
    <source>
        <dbReference type="ARBA" id="ARBA00022679"/>
    </source>
</evidence>
<gene>
    <name evidence="2" type="primary">EFM6</name>
    <name evidence="3" type="ORF">LAMI_0E03862G</name>
</gene>
<feature type="binding site" evidence="2">
    <location>
        <position position="50"/>
    </location>
    <ligand>
        <name>S-adenosyl-L-methionine</name>
        <dbReference type="ChEBI" id="CHEBI:59789"/>
    </ligand>
</feature>
<dbReference type="Proteomes" id="UP000191024">
    <property type="component" value="Chromosome E"/>
</dbReference>
<evidence type="ECO:0000313" key="4">
    <source>
        <dbReference type="Proteomes" id="UP000191024"/>
    </source>
</evidence>
<reference evidence="3 4" key="1">
    <citation type="submission" date="2016-03" db="EMBL/GenBank/DDBJ databases">
        <authorList>
            <person name="Devillers H."/>
        </authorList>
    </citation>
    <scope>NUCLEOTIDE SEQUENCE [LARGE SCALE GENOMIC DNA]</scope>
    <source>
        <strain evidence="3">CBS 11717</strain>
    </source>
</reference>
<dbReference type="GO" id="GO:0032259">
    <property type="term" value="P:methylation"/>
    <property type="evidence" value="ECO:0007669"/>
    <property type="project" value="UniProtKB-KW"/>
</dbReference>
<feature type="binding site" evidence="2">
    <location>
        <begin position="90"/>
        <end position="92"/>
    </location>
    <ligand>
        <name>S-adenosyl-L-methionine</name>
        <dbReference type="ChEBI" id="CHEBI:59789"/>
    </ligand>
</feature>
<evidence type="ECO:0000313" key="3">
    <source>
        <dbReference type="EMBL" id="SCU90857.1"/>
    </source>
</evidence>
<dbReference type="HAMAP" id="MF_03198">
    <property type="entry name" value="Methyltr_EFM6"/>
    <property type="match status" value="1"/>
</dbReference>
<dbReference type="InterPro" id="IPR029063">
    <property type="entry name" value="SAM-dependent_MTases_sf"/>
</dbReference>
<comment type="function">
    <text evidence="2">S-adenosyl-L-methionine-dependent protein-lysine N-methyltransferase that methylates elongation factor 1-alpha.</text>
</comment>
<dbReference type="AlphaFoldDB" id="A0A1G4JK46"/>
<evidence type="ECO:0000256" key="2">
    <source>
        <dbReference type="HAMAP-Rule" id="MF_03198"/>
    </source>
</evidence>
<keyword evidence="2" id="KW-0489">Methyltransferase</keyword>
<keyword evidence="1 2" id="KW-0808">Transferase</keyword>
<dbReference type="Pfam" id="PF10294">
    <property type="entry name" value="Methyltransf_16"/>
    <property type="match status" value="1"/>
</dbReference>
<name>A0A1G4JK46_9SACH</name>
<sequence>MEDVFGFEGIVAPRPIEHLGDSDFSFGGQLTPPLKIHEDGGESGCGGKVWIAGELLCEYLIEKSTSDAVLSRMERGLGQTGEFEKILELGSGTGLVGICLALLCETRDLEVYVTDIGGLIGLMQRNIDLNGVCAKVHAKELKWGDPLEPKFQPEAGKRKVDLVLAADCVYLEKAFPLLEKTLLDLTSCDDPPMILMSCKKRRKADKHFFQQIKKNFQVIEIQDFAKFERYLAQRTRLFQLKRVHKKPLMFSR</sequence>
<dbReference type="GO" id="GO:0016279">
    <property type="term" value="F:protein-lysine N-methyltransferase activity"/>
    <property type="evidence" value="ECO:0007669"/>
    <property type="project" value="UniProtKB-UniRule"/>
</dbReference>
<dbReference type="InterPro" id="IPR033684">
    <property type="entry name" value="EFM6"/>
</dbReference>
<keyword evidence="2" id="KW-0963">Cytoplasm</keyword>
<keyword evidence="2" id="KW-0949">S-adenosyl-L-methionine</keyword>
<organism evidence="3 4">
    <name type="scientific">Lachancea mirantina</name>
    <dbReference type="NCBI Taxonomy" id="1230905"/>
    <lineage>
        <taxon>Eukaryota</taxon>
        <taxon>Fungi</taxon>
        <taxon>Dikarya</taxon>
        <taxon>Ascomycota</taxon>
        <taxon>Saccharomycotina</taxon>
        <taxon>Saccharomycetes</taxon>
        <taxon>Saccharomycetales</taxon>
        <taxon>Saccharomycetaceae</taxon>
        <taxon>Lachancea</taxon>
    </lineage>
</organism>
<accession>A0A1G4JK46</accession>
<comment type="similarity">
    <text evidence="2">Belongs to the class I-like SAM-binding methyltransferase superfamily. METTL21 family. EFM6 subfamily.</text>
</comment>
<dbReference type="OrthoDB" id="407325at2759"/>
<feature type="binding site" evidence="2">
    <location>
        <position position="115"/>
    </location>
    <ligand>
        <name>S-adenosyl-L-methionine</name>
        <dbReference type="ChEBI" id="CHEBI:59789"/>
    </ligand>
</feature>
<dbReference type="InterPro" id="IPR019410">
    <property type="entry name" value="Methyltransf_16"/>
</dbReference>
<dbReference type="EMBL" id="LT598465">
    <property type="protein sequence ID" value="SCU90857.1"/>
    <property type="molecule type" value="Genomic_DNA"/>
</dbReference>
<dbReference type="Gene3D" id="3.40.50.150">
    <property type="entry name" value="Vaccinia Virus protein VP39"/>
    <property type="match status" value="1"/>
</dbReference>